<reference evidence="3 4" key="1">
    <citation type="submission" date="2019-04" db="EMBL/GenBank/DDBJ databases">
        <title>Bacillus caeni sp. nov., a bacterium isolated from mangrove sediment.</title>
        <authorList>
            <person name="Huang H."/>
            <person name="Mo K."/>
            <person name="Hu Y."/>
        </authorList>
    </citation>
    <scope>NUCLEOTIDE SEQUENCE [LARGE SCALE GENOMIC DNA]</scope>
    <source>
        <strain evidence="3 4">HB172195</strain>
    </source>
</reference>
<comment type="caution">
    <text evidence="3">The sequence shown here is derived from an EMBL/GenBank/DDBJ whole genome shotgun (WGS) entry which is preliminary data.</text>
</comment>
<dbReference type="Proteomes" id="UP000308230">
    <property type="component" value="Unassembled WGS sequence"/>
</dbReference>
<proteinExistence type="predicted"/>
<feature type="domain" description="TcaA second" evidence="2">
    <location>
        <begin position="73"/>
        <end position="165"/>
    </location>
</feature>
<keyword evidence="4" id="KW-1185">Reference proteome</keyword>
<gene>
    <name evidence="3" type="ORF">FCL54_03595</name>
</gene>
<dbReference type="EMBL" id="SWLG01000002">
    <property type="protein sequence ID" value="TLS38595.1"/>
    <property type="molecule type" value="Genomic_DNA"/>
</dbReference>
<dbReference type="RefSeq" id="WP_138123305.1">
    <property type="nucleotide sequence ID" value="NZ_SWLG01000002.1"/>
</dbReference>
<dbReference type="PANTHER" id="PTHR40038">
    <property type="entry name" value="MEMBRANE-ASSOCIATED PROTEIN TCAA"/>
    <property type="match status" value="1"/>
</dbReference>
<dbReference type="AlphaFoldDB" id="A0A5R9FGD3"/>
<dbReference type="PANTHER" id="PTHR40038:SF1">
    <property type="entry name" value="MEMBRANE-ASSOCIATED PROTEIN TCAA"/>
    <property type="match status" value="1"/>
</dbReference>
<organism evidence="3 4">
    <name type="scientific">Exobacillus caeni</name>
    <dbReference type="NCBI Taxonomy" id="2574798"/>
    <lineage>
        <taxon>Bacteria</taxon>
        <taxon>Bacillati</taxon>
        <taxon>Bacillota</taxon>
        <taxon>Bacilli</taxon>
        <taxon>Bacillales</taxon>
        <taxon>Guptibacillaceae</taxon>
        <taxon>Exobacillus</taxon>
    </lineage>
</organism>
<keyword evidence="1" id="KW-0812">Transmembrane</keyword>
<name>A0A5R9FGD3_9BACL</name>
<evidence type="ECO:0000313" key="3">
    <source>
        <dbReference type="EMBL" id="TLS38595.1"/>
    </source>
</evidence>
<protein>
    <recommendedName>
        <fullName evidence="2">TcaA second domain-containing protein</fullName>
    </recommendedName>
</protein>
<evidence type="ECO:0000256" key="1">
    <source>
        <dbReference type="SAM" id="Phobius"/>
    </source>
</evidence>
<evidence type="ECO:0000259" key="2">
    <source>
        <dbReference type="Pfam" id="PF22813"/>
    </source>
</evidence>
<sequence>MKCCTECGAVLKEREAFCTSCGAGGTKGETGKAPQITPREPMSKKKKYSIITLGIVVIGIITAHFIVSSILNPMKDVQAMDRAVTNEDSDAFFNQIVLEEDALINKKHYLSYIKAQDWDSIREQFVQILSNESKFDEVVTDYNGNDLFRVKKDSVLGLYKDFEIEAIPNQLVLNSNLDSTNLFYR</sequence>
<keyword evidence="1" id="KW-1133">Transmembrane helix</keyword>
<keyword evidence="1" id="KW-0472">Membrane</keyword>
<evidence type="ECO:0000313" key="4">
    <source>
        <dbReference type="Proteomes" id="UP000308230"/>
    </source>
</evidence>
<dbReference type="OrthoDB" id="1682769at2"/>
<feature type="transmembrane region" description="Helical" evidence="1">
    <location>
        <begin position="48"/>
        <end position="71"/>
    </location>
</feature>
<dbReference type="InterPro" id="IPR054529">
    <property type="entry name" value="TcaA_2nd"/>
</dbReference>
<dbReference type="Pfam" id="PF22813">
    <property type="entry name" value="TcaA_2nd"/>
    <property type="match status" value="1"/>
</dbReference>
<accession>A0A5R9FGD3</accession>